<evidence type="ECO:0000313" key="1">
    <source>
        <dbReference type="EMBL" id="GGN80541.1"/>
    </source>
</evidence>
<proteinExistence type="predicted"/>
<comment type="caution">
    <text evidence="1">The sequence shown here is derived from an EMBL/GenBank/DDBJ whole genome shotgun (WGS) entry which is preliminary data.</text>
</comment>
<reference evidence="2" key="1">
    <citation type="journal article" date="2019" name="Int. J. Syst. Evol. Microbiol.">
        <title>The Global Catalogue of Microorganisms (GCM) 10K type strain sequencing project: providing services to taxonomists for standard genome sequencing and annotation.</title>
        <authorList>
            <consortium name="The Broad Institute Genomics Platform"/>
            <consortium name="The Broad Institute Genome Sequencing Center for Infectious Disease"/>
            <person name="Wu L."/>
            <person name="Ma J."/>
        </authorList>
    </citation>
    <scope>NUCLEOTIDE SEQUENCE [LARGE SCALE GENOMIC DNA]</scope>
    <source>
        <strain evidence="2">CGMCC 4.7329</strain>
    </source>
</reference>
<dbReference type="Proteomes" id="UP000658127">
    <property type="component" value="Unassembled WGS sequence"/>
</dbReference>
<keyword evidence="2" id="KW-1185">Reference proteome</keyword>
<name>A0ABQ2KG17_9NOCA</name>
<protein>
    <submittedName>
        <fullName evidence="1">Uncharacterized protein</fullName>
    </submittedName>
</protein>
<evidence type="ECO:0000313" key="2">
    <source>
        <dbReference type="Proteomes" id="UP000658127"/>
    </source>
</evidence>
<dbReference type="RefSeq" id="WP_189028376.1">
    <property type="nucleotide sequence ID" value="NZ_BMNE01000003.1"/>
</dbReference>
<organism evidence="1 2">
    <name type="scientific">Nocardia rhizosphaerihabitans</name>
    <dbReference type="NCBI Taxonomy" id="1691570"/>
    <lineage>
        <taxon>Bacteria</taxon>
        <taxon>Bacillati</taxon>
        <taxon>Actinomycetota</taxon>
        <taxon>Actinomycetes</taxon>
        <taxon>Mycobacteriales</taxon>
        <taxon>Nocardiaceae</taxon>
        <taxon>Nocardia</taxon>
    </lineage>
</organism>
<sequence length="55" mass="5870">MSDSPVLEACVMCKRPIVPCEECDGTGAVAGEECEVCNGAKIGCPVHHDDYMKKL</sequence>
<accession>A0ABQ2KG17</accession>
<dbReference type="EMBL" id="BMNE01000003">
    <property type="protein sequence ID" value="GGN80541.1"/>
    <property type="molecule type" value="Genomic_DNA"/>
</dbReference>
<gene>
    <name evidence="1" type="ORF">GCM10011610_30020</name>
</gene>